<feature type="non-terminal residue" evidence="8">
    <location>
        <position position="1"/>
    </location>
</feature>
<comment type="caution">
    <text evidence="8">The sequence shown here is derived from an EMBL/GenBank/DDBJ whole genome shotgun (WGS) entry which is preliminary data.</text>
</comment>
<feature type="transmembrane region" description="Helical" evidence="7">
    <location>
        <begin position="74"/>
        <end position="94"/>
    </location>
</feature>
<evidence type="ECO:0000256" key="4">
    <source>
        <dbReference type="ARBA" id="ARBA00022692"/>
    </source>
</evidence>
<accession>A0A1F5YH30</accession>
<evidence type="ECO:0000256" key="3">
    <source>
        <dbReference type="ARBA" id="ARBA00022679"/>
    </source>
</evidence>
<dbReference type="InterPro" id="IPR001640">
    <property type="entry name" value="Lgt"/>
</dbReference>
<protein>
    <recommendedName>
        <fullName evidence="10">Prolipoprotein diacylglyceryl transferase</fullName>
    </recommendedName>
</protein>
<evidence type="ECO:0000256" key="1">
    <source>
        <dbReference type="ARBA" id="ARBA00007150"/>
    </source>
</evidence>
<evidence type="ECO:0000313" key="8">
    <source>
        <dbReference type="EMBL" id="OGF99161.1"/>
    </source>
</evidence>
<evidence type="ECO:0000256" key="2">
    <source>
        <dbReference type="ARBA" id="ARBA00022475"/>
    </source>
</evidence>
<evidence type="ECO:0000256" key="5">
    <source>
        <dbReference type="ARBA" id="ARBA00022989"/>
    </source>
</evidence>
<dbReference type="Pfam" id="PF01790">
    <property type="entry name" value="LGT"/>
    <property type="match status" value="1"/>
</dbReference>
<name>A0A1F5YH30_9BACT</name>
<dbReference type="GO" id="GO:0008961">
    <property type="term" value="F:phosphatidylglycerol-prolipoprotein diacylglyceryl transferase activity"/>
    <property type="evidence" value="ECO:0007669"/>
    <property type="project" value="InterPro"/>
</dbReference>
<dbReference type="PANTHER" id="PTHR30589:SF0">
    <property type="entry name" value="PHOSPHATIDYLGLYCEROL--PROLIPOPROTEIN DIACYLGLYCERYL TRANSFERASE"/>
    <property type="match status" value="1"/>
</dbReference>
<reference evidence="8 9" key="1">
    <citation type="journal article" date="2016" name="Nat. Commun.">
        <title>Thousands of microbial genomes shed light on interconnected biogeochemical processes in an aquifer system.</title>
        <authorList>
            <person name="Anantharaman K."/>
            <person name="Brown C.T."/>
            <person name="Hug L.A."/>
            <person name="Sharon I."/>
            <person name="Castelle C.J."/>
            <person name="Probst A.J."/>
            <person name="Thomas B.C."/>
            <person name="Singh A."/>
            <person name="Wilkins M.J."/>
            <person name="Karaoz U."/>
            <person name="Brodie E.L."/>
            <person name="Williams K.H."/>
            <person name="Hubbard S.S."/>
            <person name="Banfield J.F."/>
        </authorList>
    </citation>
    <scope>NUCLEOTIDE SEQUENCE [LARGE SCALE GENOMIC DNA]</scope>
</reference>
<gene>
    <name evidence="8" type="ORF">A2Y99_04950</name>
</gene>
<sequence>ELKEEEYLDAYLYSSIFGLISARACYIFLHFEEFNFNILRLIVVRETPGLSLTGGLLGGLIFLSWYVKTKKMRLSHILDIFSIAAALAISLGKIGEQLGGAGFGKETASFFGVKIVGLSNFRHPVELYEAGIFFILFILLSQFYKKTQTTEIQKMKFPKGFIFFIFSFSGCLIIFLLEFLKNYPVYLYGLSIRQIILLLVMLSLILPIIKKINIIKKLSNK</sequence>
<evidence type="ECO:0000256" key="6">
    <source>
        <dbReference type="ARBA" id="ARBA00023136"/>
    </source>
</evidence>
<dbReference type="GO" id="GO:0005886">
    <property type="term" value="C:plasma membrane"/>
    <property type="evidence" value="ECO:0007669"/>
    <property type="project" value="InterPro"/>
</dbReference>
<dbReference type="Proteomes" id="UP000178230">
    <property type="component" value="Unassembled WGS sequence"/>
</dbReference>
<keyword evidence="3" id="KW-0808">Transferase</keyword>
<feature type="transmembrane region" description="Helical" evidence="7">
    <location>
        <begin position="160"/>
        <end position="180"/>
    </location>
</feature>
<evidence type="ECO:0008006" key="10">
    <source>
        <dbReference type="Google" id="ProtNLM"/>
    </source>
</evidence>
<dbReference type="GO" id="GO:0042158">
    <property type="term" value="P:lipoprotein biosynthetic process"/>
    <property type="evidence" value="ECO:0007669"/>
    <property type="project" value="InterPro"/>
</dbReference>
<keyword evidence="6 7" id="KW-0472">Membrane</keyword>
<feature type="transmembrane region" description="Helical" evidence="7">
    <location>
        <begin position="49"/>
        <end position="67"/>
    </location>
</feature>
<dbReference type="PANTHER" id="PTHR30589">
    <property type="entry name" value="PROLIPOPROTEIN DIACYLGLYCERYL TRANSFERASE"/>
    <property type="match status" value="1"/>
</dbReference>
<feature type="transmembrane region" description="Helical" evidence="7">
    <location>
        <begin position="186"/>
        <end position="209"/>
    </location>
</feature>
<keyword evidence="5 7" id="KW-1133">Transmembrane helix</keyword>
<evidence type="ECO:0000256" key="7">
    <source>
        <dbReference type="SAM" id="Phobius"/>
    </source>
</evidence>
<feature type="transmembrane region" description="Helical" evidence="7">
    <location>
        <begin position="127"/>
        <end position="144"/>
    </location>
</feature>
<dbReference type="EMBL" id="MFIY01000069">
    <property type="protein sequence ID" value="OGF99161.1"/>
    <property type="molecule type" value="Genomic_DNA"/>
</dbReference>
<feature type="transmembrane region" description="Helical" evidence="7">
    <location>
        <begin position="12"/>
        <end position="29"/>
    </location>
</feature>
<proteinExistence type="inferred from homology"/>
<organism evidence="8 9">
    <name type="scientific">Candidatus Gottesmanbacteria bacterium RBG_13_37_7</name>
    <dbReference type="NCBI Taxonomy" id="1798369"/>
    <lineage>
        <taxon>Bacteria</taxon>
        <taxon>Candidatus Gottesmaniibacteriota</taxon>
    </lineage>
</organism>
<evidence type="ECO:0000313" key="9">
    <source>
        <dbReference type="Proteomes" id="UP000178230"/>
    </source>
</evidence>
<keyword evidence="4 7" id="KW-0812">Transmembrane</keyword>
<dbReference type="AlphaFoldDB" id="A0A1F5YH30"/>
<comment type="similarity">
    <text evidence="1">Belongs to the Lgt family.</text>
</comment>
<keyword evidence="2" id="KW-1003">Cell membrane</keyword>